<organism evidence="2 3">
    <name type="scientific">Adhaeribacter swui</name>
    <dbReference type="NCBI Taxonomy" id="2086471"/>
    <lineage>
        <taxon>Bacteria</taxon>
        <taxon>Pseudomonadati</taxon>
        <taxon>Bacteroidota</taxon>
        <taxon>Cytophagia</taxon>
        <taxon>Cytophagales</taxon>
        <taxon>Hymenobacteraceae</taxon>
        <taxon>Adhaeribacter</taxon>
    </lineage>
</organism>
<dbReference type="GO" id="GO:0046820">
    <property type="term" value="F:4-amino-4-deoxychorismate synthase activity"/>
    <property type="evidence" value="ECO:0007669"/>
    <property type="project" value="TreeGrafter"/>
</dbReference>
<dbReference type="Pfam" id="PF00425">
    <property type="entry name" value="Chorismate_bind"/>
    <property type="match status" value="1"/>
</dbReference>
<feature type="domain" description="Chorismate-utilising enzyme C-terminal" evidence="1">
    <location>
        <begin position="163"/>
        <end position="419"/>
    </location>
</feature>
<proteinExistence type="predicted"/>
<dbReference type="GO" id="GO:0000162">
    <property type="term" value="P:L-tryptophan biosynthetic process"/>
    <property type="evidence" value="ECO:0007669"/>
    <property type="project" value="TreeGrafter"/>
</dbReference>
<dbReference type="SUPFAM" id="SSF56322">
    <property type="entry name" value="ADC synthase"/>
    <property type="match status" value="1"/>
</dbReference>
<dbReference type="PANTHER" id="PTHR11236:SF50">
    <property type="entry name" value="AMINODEOXYCHORISMATE SYNTHASE COMPONENT 1"/>
    <property type="match status" value="1"/>
</dbReference>
<dbReference type="PRINTS" id="PR00095">
    <property type="entry name" value="ANTSNTHASEI"/>
</dbReference>
<protein>
    <submittedName>
        <fullName evidence="2">Anthranilate synthase component I family protein</fullName>
    </submittedName>
</protein>
<evidence type="ECO:0000259" key="1">
    <source>
        <dbReference type="Pfam" id="PF00425"/>
    </source>
</evidence>
<gene>
    <name evidence="2" type="ORF">HUW51_21900</name>
</gene>
<evidence type="ECO:0000313" key="2">
    <source>
        <dbReference type="EMBL" id="QNF35242.1"/>
    </source>
</evidence>
<name>A0A7G7GDK8_9BACT</name>
<evidence type="ECO:0000313" key="3">
    <source>
        <dbReference type="Proteomes" id="UP000515237"/>
    </source>
</evidence>
<keyword evidence="3" id="KW-1185">Reference proteome</keyword>
<dbReference type="EMBL" id="CP055156">
    <property type="protein sequence ID" value="QNF35242.1"/>
    <property type="molecule type" value="Genomic_DNA"/>
</dbReference>
<accession>A0A7G7GDK8</accession>
<reference evidence="2 3" key="1">
    <citation type="journal article" date="2018" name="Int. J. Syst. Evol. Microbiol.">
        <title>Adhaeribacter swui sp. nov., isolated from wet mud.</title>
        <authorList>
            <person name="Kim D.U."/>
            <person name="Kim K.W."/>
            <person name="Kang M.S."/>
            <person name="Kim J.Y."/>
            <person name="Jang J.H."/>
            <person name="Kim M.K."/>
        </authorList>
    </citation>
    <scope>NUCLEOTIDE SEQUENCE [LARGE SCALE GENOMIC DNA]</scope>
    <source>
        <strain evidence="2 3">KCTC 52873</strain>
    </source>
</reference>
<dbReference type="KEGG" id="aswu:HUW51_21900"/>
<dbReference type="InterPro" id="IPR019999">
    <property type="entry name" value="Anth_synth_I-like"/>
</dbReference>
<dbReference type="InterPro" id="IPR005801">
    <property type="entry name" value="ADC_synthase"/>
</dbReference>
<dbReference type="InterPro" id="IPR015890">
    <property type="entry name" value="Chorismate_C"/>
</dbReference>
<dbReference type="Proteomes" id="UP000515237">
    <property type="component" value="Chromosome"/>
</dbReference>
<sequence length="431" mass="49141">MYQLEILHIHLPEPLTAFKTKALGWANSLYQQVAYYESNQIDFPHHGFLNFLAASNTFLPIHSDQALASLEAEMRRQKQVLCCTLSYELKNQIEPLRSAHPDFIQFPVIHFFNPEVQIHFAADKIIINSPQDNCLKIYQAILEYQESKTLNNRNLTIEQRISKEEYINQVNNIKQRIIEGDVYEINYCQEFYASAPGFDPVSAFLGLNELSPMPFAGFYKVHDKYVMCASPERFLKKSQNMLIAQPIKGTIRRGKTTPEDNFLKNELATNEKEIAENMMIMDLVRNDLARCSVTGSVVVEEMFAIYSFKQVHQMITTIRSQVSNQTSLTEILKSTFPMGSMTGAPKIAAMRLIEQYEAFARGLYSGSLGYILPNGDFDFNVVIRSMQYNASTKHLSFAVGSAITYDSDPEQEYQECLLKAAALLQVLQPKL</sequence>
<dbReference type="RefSeq" id="WP_185271733.1">
    <property type="nucleotide sequence ID" value="NZ_CP055156.1"/>
</dbReference>
<dbReference type="Gene3D" id="3.60.120.10">
    <property type="entry name" value="Anthranilate synthase"/>
    <property type="match status" value="1"/>
</dbReference>
<dbReference type="PANTHER" id="PTHR11236">
    <property type="entry name" value="AMINOBENZOATE/ANTHRANILATE SYNTHASE"/>
    <property type="match status" value="1"/>
</dbReference>
<dbReference type="AlphaFoldDB" id="A0A7G7GDK8"/>